<dbReference type="HOGENOM" id="CLU_806239_0_0_4"/>
<proteinExistence type="predicted"/>
<dbReference type="KEGG" id="dsu:Dsui_2020"/>
<dbReference type="AlphaFoldDB" id="G8QIH9"/>
<dbReference type="RefSeq" id="WP_014237087.1">
    <property type="nucleotide sequence ID" value="NC_016616.1"/>
</dbReference>
<sequence length="347" mass="40996">MTDLEEIQKIADEFSRTPLNLKLFKKRSRKDVADGLRAVFWYHTVRRQLGEKSSYALEKRFDEKGSFKRNADGKLIYPHRWQKYSHGERIPIPSLVVNVEKECKGSARKLNHVLWETLRLEQPVCPHVEVWLRELNPDIQMVVFHIEHREFDVIYKREKIGLRLLGKLSDRASMDALACLTILFREAVELERFHDAFLLGREIHWMLLFLGIEFQRNGVGKELIKLYCDRIFPMLAWDEQCFFPERTDYVGASCFLNLSPFYHPDHKGKSLSWETRIRCMRHLSSTRGNWAVMFGLDIEYGPNPDSQDIPKKLLQEYERRKRFIDRAKEALRLGISDIGFLLNKSPI</sequence>
<name>G8QIH9_AZOOP</name>
<evidence type="ECO:0000313" key="2">
    <source>
        <dbReference type="Proteomes" id="UP000005633"/>
    </source>
</evidence>
<evidence type="ECO:0000313" key="1">
    <source>
        <dbReference type="EMBL" id="AEV26391.1"/>
    </source>
</evidence>
<reference evidence="1 2" key="1">
    <citation type="journal article" date="2012" name="J. Bacteriol.">
        <title>Complete genome sequence of the anaerobic perchlorate-reducing bacterium Azospira suillum strain PS.</title>
        <authorList>
            <person name="Byrne-Bailey K.G."/>
            <person name="Coates J.D."/>
        </authorList>
    </citation>
    <scope>NUCLEOTIDE SEQUENCE [LARGE SCALE GENOMIC DNA]</scope>
    <source>
        <strain evidence="2">ATCC BAA-33 / DSM 13638 / PS</strain>
    </source>
</reference>
<dbReference type="OrthoDB" id="8779665at2"/>
<protein>
    <submittedName>
        <fullName evidence="1">Uncharacterized protein</fullName>
    </submittedName>
</protein>
<dbReference type="EMBL" id="CP003153">
    <property type="protein sequence ID" value="AEV26391.1"/>
    <property type="molecule type" value="Genomic_DNA"/>
</dbReference>
<dbReference type="eggNOG" id="ENOG50334HB">
    <property type="taxonomic scope" value="Bacteria"/>
</dbReference>
<gene>
    <name evidence="1" type="ordered locus">Dsui_2020</name>
</gene>
<organism evidence="1 2">
    <name type="scientific">Azospira oryzae (strain ATCC BAA-33 / DSM 13638 / PS)</name>
    <name type="common">Dechlorosoma suillum</name>
    <dbReference type="NCBI Taxonomy" id="640081"/>
    <lineage>
        <taxon>Bacteria</taxon>
        <taxon>Pseudomonadati</taxon>
        <taxon>Pseudomonadota</taxon>
        <taxon>Betaproteobacteria</taxon>
        <taxon>Rhodocyclales</taxon>
        <taxon>Rhodocyclaceae</taxon>
        <taxon>Azospira</taxon>
    </lineage>
</organism>
<accession>G8QIH9</accession>
<dbReference type="Proteomes" id="UP000005633">
    <property type="component" value="Chromosome"/>
</dbReference>